<dbReference type="RefSeq" id="WP_212538793.1">
    <property type="nucleotide sequence ID" value="NZ_JAGTUU010000013.1"/>
</dbReference>
<name>A0A8J7WKT5_9RHOB</name>
<feature type="compositionally biased region" description="Gly residues" evidence="1">
    <location>
        <begin position="86"/>
        <end position="98"/>
    </location>
</feature>
<comment type="caution">
    <text evidence="2">The sequence shown here is derived from an EMBL/GenBank/DDBJ whole genome shotgun (WGS) entry which is preliminary data.</text>
</comment>
<accession>A0A8J7WKT5</accession>
<organism evidence="2 3">
    <name type="scientific">Thetidibacter halocola</name>
    <dbReference type="NCBI Taxonomy" id="2827239"/>
    <lineage>
        <taxon>Bacteria</taxon>
        <taxon>Pseudomonadati</taxon>
        <taxon>Pseudomonadota</taxon>
        <taxon>Alphaproteobacteria</taxon>
        <taxon>Rhodobacterales</taxon>
        <taxon>Roseobacteraceae</taxon>
        <taxon>Thetidibacter</taxon>
    </lineage>
</organism>
<protein>
    <submittedName>
        <fullName evidence="2">Uncharacterized protein</fullName>
    </submittedName>
</protein>
<keyword evidence="3" id="KW-1185">Reference proteome</keyword>
<sequence length="161" mass="17035">MQSDAVKEFRRLHEEAERRREASRLRDEQRSGAAGPNSTGSQGTNGNAVDKSPGAQLDQLQEIAEGAASIAGGVLQETGSTIPRRVGGGTAAGPGGAAGTIVEGGRVLLDPNTGRATILRIEEGQGRPPNYNERRVLDEICQSSPDCVKPEDLKKQGYQEK</sequence>
<feature type="compositionally biased region" description="Basic and acidic residues" evidence="1">
    <location>
        <begin position="1"/>
        <end position="30"/>
    </location>
</feature>
<reference evidence="2" key="1">
    <citation type="submission" date="2021-04" db="EMBL/GenBank/DDBJ databases">
        <authorList>
            <person name="Yoon J."/>
        </authorList>
    </citation>
    <scope>NUCLEOTIDE SEQUENCE</scope>
    <source>
        <strain evidence="2">KMU-90</strain>
    </source>
</reference>
<evidence type="ECO:0000313" key="3">
    <source>
        <dbReference type="Proteomes" id="UP000681356"/>
    </source>
</evidence>
<proteinExistence type="predicted"/>
<evidence type="ECO:0000256" key="1">
    <source>
        <dbReference type="SAM" id="MobiDB-lite"/>
    </source>
</evidence>
<dbReference type="AlphaFoldDB" id="A0A8J7WKT5"/>
<evidence type="ECO:0000313" key="2">
    <source>
        <dbReference type="EMBL" id="MBS0126834.1"/>
    </source>
</evidence>
<gene>
    <name evidence="2" type="ORF">KB874_22390</name>
</gene>
<feature type="region of interest" description="Disordered" evidence="1">
    <location>
        <begin position="75"/>
        <end position="99"/>
    </location>
</feature>
<dbReference type="EMBL" id="JAGTUU010000013">
    <property type="protein sequence ID" value="MBS0126834.1"/>
    <property type="molecule type" value="Genomic_DNA"/>
</dbReference>
<dbReference type="Proteomes" id="UP000681356">
    <property type="component" value="Unassembled WGS sequence"/>
</dbReference>
<feature type="compositionally biased region" description="Polar residues" evidence="1">
    <location>
        <begin position="36"/>
        <end position="47"/>
    </location>
</feature>
<feature type="region of interest" description="Disordered" evidence="1">
    <location>
        <begin position="1"/>
        <end position="56"/>
    </location>
</feature>